<evidence type="ECO:0000256" key="1">
    <source>
        <dbReference type="SAM" id="MobiDB-lite"/>
    </source>
</evidence>
<keyword evidence="4" id="KW-1185">Reference proteome</keyword>
<protein>
    <submittedName>
        <fullName evidence="3">Uncharacterized protein</fullName>
    </submittedName>
</protein>
<dbReference type="Proteomes" id="UP001314635">
    <property type="component" value="Unassembled WGS sequence"/>
</dbReference>
<accession>A0ABS5GAS9</accession>
<feature type="transmembrane region" description="Helical" evidence="2">
    <location>
        <begin position="27"/>
        <end position="49"/>
    </location>
</feature>
<keyword evidence="2" id="KW-0812">Transmembrane</keyword>
<feature type="region of interest" description="Disordered" evidence="1">
    <location>
        <begin position="1"/>
        <end position="20"/>
    </location>
</feature>
<name>A0ABS5GAS9_9BRAD</name>
<proteinExistence type="predicted"/>
<evidence type="ECO:0000256" key="2">
    <source>
        <dbReference type="SAM" id="Phobius"/>
    </source>
</evidence>
<organism evidence="3 4">
    <name type="scientific">Bradyrhizobium denitrificans</name>
    <dbReference type="NCBI Taxonomy" id="2734912"/>
    <lineage>
        <taxon>Bacteria</taxon>
        <taxon>Pseudomonadati</taxon>
        <taxon>Pseudomonadota</taxon>
        <taxon>Alphaproteobacteria</taxon>
        <taxon>Hyphomicrobiales</taxon>
        <taxon>Nitrobacteraceae</taxon>
        <taxon>Bradyrhizobium</taxon>
    </lineage>
</organism>
<gene>
    <name evidence="3" type="ORF">JQ619_21970</name>
</gene>
<keyword evidence="2" id="KW-0472">Membrane</keyword>
<dbReference type="EMBL" id="JAFCLK010000021">
    <property type="protein sequence ID" value="MBR1138440.1"/>
    <property type="molecule type" value="Genomic_DNA"/>
</dbReference>
<reference evidence="4" key="1">
    <citation type="journal article" date="2021" name="ISME J.">
        <title>Evolutionary origin and ecological implication of a unique nif island in free-living Bradyrhizobium lineages.</title>
        <authorList>
            <person name="Tao J."/>
        </authorList>
    </citation>
    <scope>NUCLEOTIDE SEQUENCE [LARGE SCALE GENOMIC DNA]</scope>
    <source>
        <strain evidence="4">SZCCT0094</strain>
    </source>
</reference>
<sequence>MSDFQSADHTKGPRGQKGTSLALRRKISIAVLVLTILTAMTLWLGLLGWGAMEVVLSAVSAVERIWTSAF</sequence>
<evidence type="ECO:0000313" key="3">
    <source>
        <dbReference type="EMBL" id="MBR1138440.1"/>
    </source>
</evidence>
<keyword evidence="2" id="KW-1133">Transmembrane helix</keyword>
<comment type="caution">
    <text evidence="3">The sequence shown here is derived from an EMBL/GenBank/DDBJ whole genome shotgun (WGS) entry which is preliminary data.</text>
</comment>
<evidence type="ECO:0000313" key="4">
    <source>
        <dbReference type="Proteomes" id="UP001314635"/>
    </source>
</evidence>
<feature type="compositionally biased region" description="Basic and acidic residues" evidence="1">
    <location>
        <begin position="1"/>
        <end position="11"/>
    </location>
</feature>
<dbReference type="RefSeq" id="WP_041750337.1">
    <property type="nucleotide sequence ID" value="NZ_JAFCLK010000021.1"/>
</dbReference>